<accession>A0AAD5YCQ5</accession>
<feature type="domain" description="Carboxylesterase type B" evidence="5">
    <location>
        <begin position="93"/>
        <end position="563"/>
    </location>
</feature>
<feature type="region of interest" description="Disordered" evidence="4">
    <location>
        <begin position="545"/>
        <end position="565"/>
    </location>
</feature>
<dbReference type="EMBL" id="JANAWD010000253">
    <property type="protein sequence ID" value="KAJ3482852.1"/>
    <property type="molecule type" value="Genomic_DNA"/>
</dbReference>
<evidence type="ECO:0000256" key="3">
    <source>
        <dbReference type="RuleBase" id="RU361235"/>
    </source>
</evidence>
<dbReference type="SUPFAM" id="SSF53474">
    <property type="entry name" value="alpha/beta-Hydrolases"/>
    <property type="match status" value="1"/>
</dbReference>
<keyword evidence="7" id="KW-1185">Reference proteome</keyword>
<keyword evidence="2 3" id="KW-0378">Hydrolase</keyword>
<comment type="caution">
    <text evidence="6">The sequence shown here is derived from an EMBL/GenBank/DDBJ whole genome shotgun (WGS) entry which is preliminary data.</text>
</comment>
<evidence type="ECO:0000259" key="5">
    <source>
        <dbReference type="Pfam" id="PF00135"/>
    </source>
</evidence>
<dbReference type="Pfam" id="PF00135">
    <property type="entry name" value="COesterase"/>
    <property type="match status" value="1"/>
</dbReference>
<evidence type="ECO:0000256" key="4">
    <source>
        <dbReference type="SAM" id="MobiDB-lite"/>
    </source>
</evidence>
<gene>
    <name evidence="6" type="ORF">NLI96_g6703</name>
</gene>
<dbReference type="EC" id="3.1.1.-" evidence="3"/>
<evidence type="ECO:0000313" key="6">
    <source>
        <dbReference type="EMBL" id="KAJ3482852.1"/>
    </source>
</evidence>
<dbReference type="AlphaFoldDB" id="A0AAD5YCQ5"/>
<organism evidence="6 7">
    <name type="scientific">Meripilus lineatus</name>
    <dbReference type="NCBI Taxonomy" id="2056292"/>
    <lineage>
        <taxon>Eukaryota</taxon>
        <taxon>Fungi</taxon>
        <taxon>Dikarya</taxon>
        <taxon>Basidiomycota</taxon>
        <taxon>Agaricomycotina</taxon>
        <taxon>Agaricomycetes</taxon>
        <taxon>Polyporales</taxon>
        <taxon>Meripilaceae</taxon>
        <taxon>Meripilus</taxon>
    </lineage>
</organism>
<dbReference type="Proteomes" id="UP001212997">
    <property type="component" value="Unassembled WGS sequence"/>
</dbReference>
<dbReference type="InterPro" id="IPR029058">
    <property type="entry name" value="AB_hydrolase_fold"/>
</dbReference>
<evidence type="ECO:0000256" key="2">
    <source>
        <dbReference type="ARBA" id="ARBA00022801"/>
    </source>
</evidence>
<proteinExistence type="inferred from homology"/>
<comment type="similarity">
    <text evidence="1 3">Belongs to the type-B carboxylesterase/lipase family.</text>
</comment>
<dbReference type="PANTHER" id="PTHR11559">
    <property type="entry name" value="CARBOXYLESTERASE"/>
    <property type="match status" value="1"/>
</dbReference>
<dbReference type="PROSITE" id="PS00122">
    <property type="entry name" value="CARBOXYLESTERASE_B_1"/>
    <property type="match status" value="1"/>
</dbReference>
<dbReference type="InterPro" id="IPR019826">
    <property type="entry name" value="Carboxylesterase_B_AS"/>
</dbReference>
<dbReference type="InterPro" id="IPR002018">
    <property type="entry name" value="CarbesteraseB"/>
</dbReference>
<name>A0AAD5YCQ5_9APHY</name>
<dbReference type="GO" id="GO:0016787">
    <property type="term" value="F:hydrolase activity"/>
    <property type="evidence" value="ECO:0007669"/>
    <property type="project" value="UniProtKB-KW"/>
</dbReference>
<evidence type="ECO:0000313" key="7">
    <source>
        <dbReference type="Proteomes" id="UP001212997"/>
    </source>
</evidence>
<dbReference type="InterPro" id="IPR050309">
    <property type="entry name" value="Type-B_Carboxylest/Lipase"/>
</dbReference>
<reference evidence="6" key="1">
    <citation type="submission" date="2022-07" db="EMBL/GenBank/DDBJ databases">
        <title>Genome Sequence of Physisporinus lineatus.</title>
        <authorList>
            <person name="Buettner E."/>
        </authorList>
    </citation>
    <scope>NUCLEOTIDE SEQUENCE</scope>
    <source>
        <strain evidence="6">VT162</strain>
    </source>
</reference>
<evidence type="ECO:0000256" key="1">
    <source>
        <dbReference type="ARBA" id="ARBA00005964"/>
    </source>
</evidence>
<dbReference type="Gene3D" id="3.40.50.1820">
    <property type="entry name" value="alpha/beta hydrolase"/>
    <property type="match status" value="1"/>
</dbReference>
<protein>
    <recommendedName>
        <fullName evidence="3">Carboxylic ester hydrolase</fullName>
        <ecNumber evidence="3">3.1.1.-</ecNumber>
    </recommendedName>
</protein>
<sequence>MENHSNDLDGSFQIWGGAKGCFHHISRAAPEPYSNGIRSVCQRSHLPPIQMVLTRASTRLLVRTIRTIFYVSIVALVLDYFQIIHISSSESSPIVDLGYASYKGNQTSPRTTVYLGIPYAEPPLGNLRFRSPVPLDTSRIARKHRRSVIDARSYPEPCIQGATNAGELGGAGTEDCLKLNIYVPSGVQKGDELPVIVYIHGGGFVNGNPSSWSFEHWIDQAPHAVIVSIYYRLGAFGFLAHSAFSNRTLGDQNVGIRDQIEALRWVQKYIGRFGGDPGRVTLSGQSAGATSVLHHIVHQRNSNLFHAAIIQSLFRAPMPTPSQQEALFEAFVEELGCGTGTTYDQLACLRTSSAAALARAQDATFLGRLSGHYHVFAPVQDRKTLPEPSTIAITNGRFMSVPLIVGSTSNETYCHGSSIDAALKSFYPQMHDSDIRDLLEKYPQSAFASYEHRFRSVTGDSSFRSVLATAFSKKPNHRVWTYRFNQPDPTSGKALVEHSADNFMMFRGVKTGPNGTATFNSVASSTSEFASEMISYWMSFVRSGDPNTHKSHRSPHWPEYSTGSQGSKVRMVLQEGGVGESGSYVEVEDAEESVRCDFVASIANVQQT</sequence>